<evidence type="ECO:0000256" key="3">
    <source>
        <dbReference type="ARBA" id="ARBA00022833"/>
    </source>
</evidence>
<evidence type="ECO:0000313" key="10">
    <source>
        <dbReference type="Proteomes" id="UP000663829"/>
    </source>
</evidence>
<comment type="caution">
    <text evidence="7">The sequence shown here is derived from an EMBL/GenBank/DDBJ whole genome shotgun (WGS) entry which is preliminary data.</text>
</comment>
<evidence type="ECO:0000259" key="5">
    <source>
        <dbReference type="PROSITE" id="PS50089"/>
    </source>
</evidence>
<evidence type="ECO:0000313" key="8">
    <source>
        <dbReference type="EMBL" id="CAF3708222.1"/>
    </source>
</evidence>
<dbReference type="SMART" id="SM00184">
    <property type="entry name" value="RING"/>
    <property type="match status" value="1"/>
</dbReference>
<dbReference type="Proteomes" id="UP000682733">
    <property type="component" value="Unassembled WGS sequence"/>
</dbReference>
<keyword evidence="2 4" id="KW-0863">Zinc-finger</keyword>
<dbReference type="EMBL" id="CAJNOQ010003071">
    <property type="protein sequence ID" value="CAF0993790.1"/>
    <property type="molecule type" value="Genomic_DNA"/>
</dbReference>
<dbReference type="EMBL" id="CAJOBC010003071">
    <property type="protein sequence ID" value="CAF3765570.1"/>
    <property type="molecule type" value="Genomic_DNA"/>
</dbReference>
<dbReference type="Gene3D" id="3.30.40.10">
    <property type="entry name" value="Zinc/RING finger domain, C3HC4 (zinc finger)"/>
    <property type="match status" value="1"/>
</dbReference>
<accession>A0A814G579</accession>
<evidence type="ECO:0000256" key="2">
    <source>
        <dbReference type="ARBA" id="ARBA00022771"/>
    </source>
</evidence>
<dbReference type="AlphaFoldDB" id="A0A814G579"/>
<dbReference type="PROSITE" id="PS50089">
    <property type="entry name" value="ZF_RING_2"/>
    <property type="match status" value="1"/>
</dbReference>
<dbReference type="EMBL" id="CAJOBA010004273">
    <property type="protein sequence ID" value="CAF3708222.1"/>
    <property type="molecule type" value="Genomic_DNA"/>
</dbReference>
<name>A0A814G579_9BILA</name>
<dbReference type="Proteomes" id="UP000663829">
    <property type="component" value="Unassembled WGS sequence"/>
</dbReference>
<dbReference type="SUPFAM" id="SSF57850">
    <property type="entry name" value="RING/U-box"/>
    <property type="match status" value="1"/>
</dbReference>
<feature type="domain" description="RING-type" evidence="5">
    <location>
        <begin position="16"/>
        <end position="75"/>
    </location>
</feature>
<dbReference type="InterPro" id="IPR013083">
    <property type="entry name" value="Znf_RING/FYVE/PHD"/>
</dbReference>
<evidence type="ECO:0000256" key="4">
    <source>
        <dbReference type="PROSITE-ProRule" id="PRU00175"/>
    </source>
</evidence>
<proteinExistence type="predicted"/>
<dbReference type="GO" id="GO:0008270">
    <property type="term" value="F:zinc ion binding"/>
    <property type="evidence" value="ECO:0007669"/>
    <property type="project" value="UniProtKB-KW"/>
</dbReference>
<organism evidence="7 10">
    <name type="scientific">Didymodactylos carnosus</name>
    <dbReference type="NCBI Taxonomy" id="1234261"/>
    <lineage>
        <taxon>Eukaryota</taxon>
        <taxon>Metazoa</taxon>
        <taxon>Spiralia</taxon>
        <taxon>Gnathifera</taxon>
        <taxon>Rotifera</taxon>
        <taxon>Eurotatoria</taxon>
        <taxon>Bdelloidea</taxon>
        <taxon>Philodinida</taxon>
        <taxon>Philodinidae</taxon>
        <taxon>Didymodactylos</taxon>
    </lineage>
</organism>
<keyword evidence="10" id="KW-1185">Reference proteome</keyword>
<gene>
    <name evidence="7" type="ORF">GPM918_LOCUS13391</name>
    <name evidence="6" type="ORF">OVA965_LOCUS11187</name>
    <name evidence="9" type="ORF">SRO942_LOCUS13391</name>
    <name evidence="8" type="ORF">TMI583_LOCUS11183</name>
</gene>
<dbReference type="InterPro" id="IPR018957">
    <property type="entry name" value="Znf_C3HC4_RING-type"/>
</dbReference>
<evidence type="ECO:0000313" key="6">
    <source>
        <dbReference type="EMBL" id="CAF0931770.1"/>
    </source>
</evidence>
<dbReference type="Proteomes" id="UP000681722">
    <property type="component" value="Unassembled WGS sequence"/>
</dbReference>
<dbReference type="Proteomes" id="UP000677228">
    <property type="component" value="Unassembled WGS sequence"/>
</dbReference>
<evidence type="ECO:0000256" key="1">
    <source>
        <dbReference type="ARBA" id="ARBA00022723"/>
    </source>
</evidence>
<dbReference type="InterPro" id="IPR001841">
    <property type="entry name" value="Znf_RING"/>
</dbReference>
<protein>
    <recommendedName>
        <fullName evidence="5">RING-type domain-containing protein</fullName>
    </recommendedName>
</protein>
<dbReference type="Pfam" id="PF00097">
    <property type="entry name" value="zf-C3HC4"/>
    <property type="match status" value="1"/>
</dbReference>
<sequence length="194" mass="22453">MLLWESSAYGYSYTNCFLSSDEEHEDVDGRSGNDDTKENPYFLPCGHSFDEKCIQHHIQQHGNHKSTSLHCPSCKKPFDPNISFVTHWNLLSVAQSIQTTSEFIYEIYLLDTSTSMWYSDFIIGLIETSRLQLAKQFLKCSLTKRYEIDSNVEFEYDSYIDPDRVVRLLDVDRVLLPSQEFIRALSTSNDALHS</sequence>
<dbReference type="OrthoDB" id="654191at2759"/>
<keyword evidence="1" id="KW-0479">Metal-binding</keyword>
<evidence type="ECO:0000313" key="9">
    <source>
        <dbReference type="EMBL" id="CAF3765570.1"/>
    </source>
</evidence>
<keyword evidence="3" id="KW-0862">Zinc</keyword>
<evidence type="ECO:0000313" key="7">
    <source>
        <dbReference type="EMBL" id="CAF0993790.1"/>
    </source>
</evidence>
<reference evidence="7" key="1">
    <citation type="submission" date="2021-02" db="EMBL/GenBank/DDBJ databases">
        <authorList>
            <person name="Nowell W R."/>
        </authorList>
    </citation>
    <scope>NUCLEOTIDE SEQUENCE</scope>
</reference>
<dbReference type="EMBL" id="CAJNOK010004271">
    <property type="protein sequence ID" value="CAF0931770.1"/>
    <property type="molecule type" value="Genomic_DNA"/>
</dbReference>